<feature type="domain" description="Amidase" evidence="2">
    <location>
        <begin position="150"/>
        <end position="561"/>
    </location>
</feature>
<evidence type="ECO:0000259" key="2">
    <source>
        <dbReference type="Pfam" id="PF01425"/>
    </source>
</evidence>
<dbReference type="InterPro" id="IPR036928">
    <property type="entry name" value="AS_sf"/>
</dbReference>
<dbReference type="EMBL" id="JANBVO010000063">
    <property type="protein sequence ID" value="KAJ9131809.1"/>
    <property type="molecule type" value="Genomic_DNA"/>
</dbReference>
<dbReference type="Proteomes" id="UP001174694">
    <property type="component" value="Unassembled WGS sequence"/>
</dbReference>
<dbReference type="SUPFAM" id="SSF75304">
    <property type="entry name" value="Amidase signature (AS) enzymes"/>
    <property type="match status" value="1"/>
</dbReference>
<protein>
    <submittedName>
        <fullName evidence="4">Amidase</fullName>
    </submittedName>
</protein>
<feature type="domain" description="Scytalone dehydratase-like protein Arp1 N-terminal" evidence="3">
    <location>
        <begin position="12"/>
        <end position="105"/>
    </location>
</feature>
<accession>A0AA38RA12</accession>
<dbReference type="Gene3D" id="3.90.1300.10">
    <property type="entry name" value="Amidase signature (AS) domain"/>
    <property type="match status" value="1"/>
</dbReference>
<keyword evidence="1" id="KW-0732">Signal</keyword>
<evidence type="ECO:0000259" key="3">
    <source>
        <dbReference type="Pfam" id="PF26053"/>
    </source>
</evidence>
<comment type="caution">
    <text evidence="4">The sequence shown here is derived from an EMBL/GenBank/DDBJ whole genome shotgun (WGS) entry which is preliminary data.</text>
</comment>
<feature type="non-terminal residue" evidence="4">
    <location>
        <position position="587"/>
    </location>
</feature>
<gene>
    <name evidence="4" type="ORF">NKR23_g11568</name>
</gene>
<name>A0AA38RA12_9PEZI</name>
<sequence length="587" mass="63054">AQISGLAAAVLSAPLTPFTVVAATGQNTSTIDLSARLAEYQEQDDVYSDLFTDLIYVQASKGSTLEETCNGTILLSSQYPVSTKLMPGPYFFSTNGSVYQAYRLYDDPQSAFTTGLVQVDGDSFEEVSASSFTAQAEAAVPVPSRLYFHKSSCKPLSGVRVAVKDIYHVKGVKTGAASRAYYELYPPRNESAPSVRRLIDAGAVIVGKAKTSQFANGENPTADWIEVLAPFNPRGDGWQYPSSSSAGSGVAIASYDWLDYAIGTDTSGSMRFPAAYNGVFGARQSHGGITTDGLVPVSTSLDTLGVFTRSAADHEAFLHTWYGKNTYTSYPDFPRKIYRITNSTIGGFPVTVTAAQAVYNAFIEKLAGFLAANVTDLDPTALWRAQSPVPEQELLVYTNMSYLAVAWYEQVQLLQVPFFADWAAYKNSAATPALNPKARASFAYGNDNVTEARYREALAIKANFTSWWSEAVNPADAGGRTCSEAIYVYPTGAKGAPTYRDTYLSAPNVVVNWQVSHAAVYAGLPDYAVPVGQVEYLSRLTGVNETLPVSISIGAGRGCDWMLSKLMTALEAAGVTSPVQTGEVAFL</sequence>
<organism evidence="4 5">
    <name type="scientific">Pleurostoma richardsiae</name>
    <dbReference type="NCBI Taxonomy" id="41990"/>
    <lineage>
        <taxon>Eukaryota</taxon>
        <taxon>Fungi</taxon>
        <taxon>Dikarya</taxon>
        <taxon>Ascomycota</taxon>
        <taxon>Pezizomycotina</taxon>
        <taxon>Sordariomycetes</taxon>
        <taxon>Sordariomycetidae</taxon>
        <taxon>Calosphaeriales</taxon>
        <taxon>Pleurostomataceae</taxon>
        <taxon>Pleurostoma</taxon>
    </lineage>
</organism>
<evidence type="ECO:0000313" key="4">
    <source>
        <dbReference type="EMBL" id="KAJ9131809.1"/>
    </source>
</evidence>
<dbReference type="InterPro" id="IPR023631">
    <property type="entry name" value="Amidase_dom"/>
</dbReference>
<proteinExistence type="predicted"/>
<feature type="chain" id="PRO_5041456042" evidence="1">
    <location>
        <begin position="24"/>
        <end position="587"/>
    </location>
</feature>
<keyword evidence="5" id="KW-1185">Reference proteome</keyword>
<dbReference type="PANTHER" id="PTHR46310:SF7">
    <property type="entry name" value="AMIDASE 1"/>
    <property type="match status" value="1"/>
</dbReference>
<dbReference type="AlphaFoldDB" id="A0AA38RA12"/>
<evidence type="ECO:0000313" key="5">
    <source>
        <dbReference type="Proteomes" id="UP001174694"/>
    </source>
</evidence>
<feature type="signal peptide" evidence="1">
    <location>
        <begin position="1"/>
        <end position="23"/>
    </location>
</feature>
<dbReference type="Pfam" id="PF26053">
    <property type="entry name" value="DUF8016"/>
    <property type="match status" value="1"/>
</dbReference>
<reference evidence="4" key="1">
    <citation type="submission" date="2022-07" db="EMBL/GenBank/DDBJ databases">
        <title>Fungi with potential for degradation of polypropylene.</title>
        <authorList>
            <person name="Gostincar C."/>
        </authorList>
    </citation>
    <scope>NUCLEOTIDE SEQUENCE</scope>
    <source>
        <strain evidence="4">EXF-13308</strain>
    </source>
</reference>
<dbReference type="InterPro" id="IPR058329">
    <property type="entry name" value="Arp1_N"/>
</dbReference>
<dbReference type="Pfam" id="PF01425">
    <property type="entry name" value="Amidase"/>
    <property type="match status" value="1"/>
</dbReference>
<evidence type="ECO:0000256" key="1">
    <source>
        <dbReference type="SAM" id="SignalP"/>
    </source>
</evidence>
<dbReference type="PANTHER" id="PTHR46310">
    <property type="entry name" value="AMIDASE 1"/>
    <property type="match status" value="1"/>
</dbReference>